<feature type="region of interest" description="Disordered" evidence="1">
    <location>
        <begin position="268"/>
        <end position="327"/>
    </location>
</feature>
<dbReference type="Proteomes" id="UP001497525">
    <property type="component" value="Unassembled WGS sequence"/>
</dbReference>
<dbReference type="SUPFAM" id="SSF103657">
    <property type="entry name" value="BAR/IMD domain-like"/>
    <property type="match status" value="1"/>
</dbReference>
<dbReference type="EMBL" id="CAXLJL010000323">
    <property type="protein sequence ID" value="CAL5136523.1"/>
    <property type="molecule type" value="Genomic_DNA"/>
</dbReference>
<comment type="caution">
    <text evidence="2">The sequence shown here is derived from an EMBL/GenBank/DDBJ whole genome shotgun (WGS) entry which is preliminary data.</text>
</comment>
<feature type="compositionally biased region" description="Basic residues" evidence="1">
    <location>
        <begin position="1"/>
        <end position="21"/>
    </location>
</feature>
<protein>
    <submittedName>
        <fullName evidence="2">Uncharacterized protein</fullName>
    </submittedName>
</protein>
<reference evidence="2" key="1">
    <citation type="submission" date="2024-06" db="EMBL/GenBank/DDBJ databases">
        <authorList>
            <person name="Liu X."/>
            <person name="Lenzi L."/>
            <person name="Haldenby T S."/>
            <person name="Uol C."/>
        </authorList>
    </citation>
    <scope>NUCLEOTIDE SEQUENCE</scope>
</reference>
<gene>
    <name evidence="2" type="ORF">CDAUBV1_LOCUS10607</name>
</gene>
<dbReference type="AlphaFoldDB" id="A0AAV2TGF0"/>
<dbReference type="Gene3D" id="1.20.1270.60">
    <property type="entry name" value="Arfaptin homology (AH) domain/BAR domain"/>
    <property type="match status" value="1"/>
</dbReference>
<evidence type="ECO:0000256" key="1">
    <source>
        <dbReference type="SAM" id="MobiDB-lite"/>
    </source>
</evidence>
<feature type="region of interest" description="Disordered" evidence="1">
    <location>
        <begin position="1"/>
        <end position="26"/>
    </location>
</feature>
<name>A0AAV2TGF0_CALDB</name>
<sequence length="505" mass="57128">MAVAPIRKRTPNPHMSRHHVRAASSEPRIDEEAEYLVNLTSKQHVAANIISSDISTFLNRLTQTSSAYNKLMDSLVQFLDPQWERTRRISLVTADIRETLNELTGSLGDVLPQPMRVQMNRFRTVQPLVRKWRERAATLDRKLRTYETYEGNASKQHKAERARVDAETALTIWEDDGRNIKQTFPSINNDGVMACCETWLMLVDMASKLREHLLPCFVELGGGVSQLYDEARGGCLPPWTKHYHPGPNSRSASEIDFSRRSAVEAVRQKGRRTLSLTSLNGGNSGDQTPTYNRYSTGSNWRTGRRSSYDWTQSNPDSGPRRLSTGRPYSYQYSTSVAGSDRHRSVPYDSHFADDNLQPEVIRTVQARPNYAGNRTSAYGRRPDHASYNSYQEPPRRNTIILVHENPNNYTGPGGLVGSFARFDPESGTEAIPEGPLPLRDRTPNGVQGDVTPTDKRPHVILIKDPPARNRPSPPMRDSTYHPPSVLYSVVERESENRQSNGFYYN</sequence>
<dbReference type="InterPro" id="IPR027267">
    <property type="entry name" value="AH/BAR_dom_sf"/>
</dbReference>
<evidence type="ECO:0000313" key="3">
    <source>
        <dbReference type="Proteomes" id="UP001497525"/>
    </source>
</evidence>
<organism evidence="2 3">
    <name type="scientific">Calicophoron daubneyi</name>
    <name type="common">Rumen fluke</name>
    <name type="synonym">Paramphistomum daubneyi</name>
    <dbReference type="NCBI Taxonomy" id="300641"/>
    <lineage>
        <taxon>Eukaryota</taxon>
        <taxon>Metazoa</taxon>
        <taxon>Spiralia</taxon>
        <taxon>Lophotrochozoa</taxon>
        <taxon>Platyhelminthes</taxon>
        <taxon>Trematoda</taxon>
        <taxon>Digenea</taxon>
        <taxon>Plagiorchiida</taxon>
        <taxon>Pronocephalata</taxon>
        <taxon>Paramphistomoidea</taxon>
        <taxon>Paramphistomidae</taxon>
        <taxon>Calicophoron</taxon>
    </lineage>
</organism>
<feature type="region of interest" description="Disordered" evidence="1">
    <location>
        <begin position="412"/>
        <end position="483"/>
    </location>
</feature>
<feature type="region of interest" description="Disordered" evidence="1">
    <location>
        <begin position="372"/>
        <end position="394"/>
    </location>
</feature>
<evidence type="ECO:0000313" key="2">
    <source>
        <dbReference type="EMBL" id="CAL5136523.1"/>
    </source>
</evidence>
<feature type="compositionally biased region" description="Polar residues" evidence="1">
    <location>
        <begin position="274"/>
        <end position="301"/>
    </location>
</feature>
<proteinExistence type="predicted"/>
<accession>A0AAV2TGF0</accession>